<dbReference type="EMBL" id="CP001298">
    <property type="protein sequence ID" value="ACK82015.1"/>
    <property type="molecule type" value="Genomic_DNA"/>
</dbReference>
<proteinExistence type="predicted"/>
<accession>B7KPD2</accession>
<reference evidence="2 3" key="2">
    <citation type="journal article" date="2012" name="J. Bacteriol.">
        <title>Complete genome sequences of six strains of the genus Methylobacterium.</title>
        <authorList>
            <person name="Marx C.J."/>
            <person name="Bringel F."/>
            <person name="Chistoserdova L."/>
            <person name="Moulin L."/>
            <person name="Farhan Ul Haque M."/>
            <person name="Fleischman D.E."/>
            <person name="Gruffaz C."/>
            <person name="Jourand P."/>
            <person name="Knief C."/>
            <person name="Lee M.C."/>
            <person name="Muller E.E."/>
            <person name="Nadalig T."/>
            <person name="Peyraud R."/>
            <person name="Roselli S."/>
            <person name="Russ L."/>
            <person name="Goodwin L.A."/>
            <person name="Ivanova N."/>
            <person name="Kyrpides N."/>
            <person name="Lajus A."/>
            <person name="Land M.L."/>
            <person name="Medigue C."/>
            <person name="Mikhailova N."/>
            <person name="Nolan M."/>
            <person name="Woyke T."/>
            <person name="Stolyar S."/>
            <person name="Vorholt J.A."/>
            <person name="Vuilleumier S."/>
        </authorList>
    </citation>
    <scope>NUCLEOTIDE SEQUENCE [LARGE SCALE GENOMIC DNA]</scope>
    <source>
        <strain evidence="3">CM4 / NCIMB 13688</strain>
    </source>
</reference>
<name>B7KPD2_METC4</name>
<reference evidence="3" key="1">
    <citation type="submission" date="2008-12" db="EMBL/GenBank/DDBJ databases">
        <title>Complete sequence of chromosome of Methylobacterium chloromethanicum CM4.</title>
        <authorList>
            <consortium name="US DOE Joint Genome Institute"/>
            <person name="Lucas S."/>
            <person name="Copeland A."/>
            <person name="Lapidus A."/>
            <person name="Glavina del Rio T."/>
            <person name="Dalin E."/>
            <person name="Tice H."/>
            <person name="Bruce D."/>
            <person name="Goodwin L."/>
            <person name="Pitluck S."/>
            <person name="Chertkov O."/>
            <person name="Brettin T."/>
            <person name="Detter J.C."/>
            <person name="Han C."/>
            <person name="Larimer F."/>
            <person name="Land M."/>
            <person name="Hauser L."/>
            <person name="Kyrpides N."/>
            <person name="Mikhailova N."/>
            <person name="Marx C."/>
            <person name="Richardson P."/>
        </authorList>
    </citation>
    <scope>NUCLEOTIDE SEQUENCE [LARGE SCALE GENOMIC DNA]</scope>
    <source>
        <strain evidence="3">CM4 / NCIMB 13688</strain>
    </source>
</reference>
<dbReference type="KEGG" id="mch:Mchl_1120"/>
<evidence type="ECO:0000313" key="3">
    <source>
        <dbReference type="Proteomes" id="UP000002385"/>
    </source>
</evidence>
<organism evidence="2 3">
    <name type="scientific">Methylorubrum extorquens (strain CM4 / NCIMB 13688)</name>
    <name type="common">Methylobacterium extorquens</name>
    <dbReference type="NCBI Taxonomy" id="440085"/>
    <lineage>
        <taxon>Bacteria</taxon>
        <taxon>Pseudomonadati</taxon>
        <taxon>Pseudomonadota</taxon>
        <taxon>Alphaproteobacteria</taxon>
        <taxon>Hyphomicrobiales</taxon>
        <taxon>Methylobacteriaceae</taxon>
        <taxon>Methylorubrum</taxon>
    </lineage>
</organism>
<evidence type="ECO:0000313" key="2">
    <source>
        <dbReference type="EMBL" id="ACK82015.1"/>
    </source>
</evidence>
<dbReference type="AlphaFoldDB" id="B7KPD2"/>
<protein>
    <submittedName>
        <fullName evidence="2">Uncharacterized protein</fullName>
    </submittedName>
</protein>
<dbReference type="HOGENOM" id="CLU_2807478_0_0_5"/>
<sequence length="67" mass="7251">MKASVEPACRREFVDRSARLQVGVFLCQRRRHAGVTLSGFGSGGPIEKAGAEEPVEADDDEDGDEMN</sequence>
<feature type="compositionally biased region" description="Acidic residues" evidence="1">
    <location>
        <begin position="53"/>
        <end position="67"/>
    </location>
</feature>
<gene>
    <name evidence="2" type="ordered locus">Mchl_1120</name>
</gene>
<feature type="region of interest" description="Disordered" evidence="1">
    <location>
        <begin position="37"/>
        <end position="67"/>
    </location>
</feature>
<evidence type="ECO:0000256" key="1">
    <source>
        <dbReference type="SAM" id="MobiDB-lite"/>
    </source>
</evidence>
<dbReference type="Proteomes" id="UP000002385">
    <property type="component" value="Chromosome"/>
</dbReference>